<evidence type="ECO:0000256" key="3">
    <source>
        <dbReference type="ARBA" id="ARBA00022692"/>
    </source>
</evidence>
<proteinExistence type="predicted"/>
<evidence type="ECO:0000313" key="8">
    <source>
        <dbReference type="Proteomes" id="UP000295008"/>
    </source>
</evidence>
<dbReference type="AlphaFoldDB" id="A0A4R1R8R5"/>
<dbReference type="InterPro" id="IPR001123">
    <property type="entry name" value="LeuE-type"/>
</dbReference>
<evidence type="ECO:0000256" key="4">
    <source>
        <dbReference type="ARBA" id="ARBA00022989"/>
    </source>
</evidence>
<feature type="transmembrane region" description="Helical" evidence="6">
    <location>
        <begin position="70"/>
        <end position="88"/>
    </location>
</feature>
<protein>
    <submittedName>
        <fullName evidence="7">Chemosensory pili system protein ChpE</fullName>
    </submittedName>
</protein>
<dbReference type="OrthoDB" id="2974197at2"/>
<evidence type="ECO:0000256" key="5">
    <source>
        <dbReference type="ARBA" id="ARBA00023136"/>
    </source>
</evidence>
<feature type="transmembrane region" description="Helical" evidence="6">
    <location>
        <begin position="190"/>
        <end position="212"/>
    </location>
</feature>
<sequence>MELFWTAVGLGLAYNAAPGAVNTESLRRGLRYGFRPCFKVQAGALIGDLIWAIIGLTGTALLIHIVEMRILLTIVGATFLLRLAWLSLNEAQKLKDRSAEDDSGQCTKNFSTGVFFSLASPLGIAFWSGVGGGLLPHSQSLDGMTLCAFFLGFILGGALWCLGFAVFVALARNYVGKRVLRGIYAVSSLALFYFALEMIGNTWHAVIVPYLLRPKVAGSK</sequence>
<evidence type="ECO:0000313" key="7">
    <source>
        <dbReference type="EMBL" id="TCL61950.1"/>
    </source>
</evidence>
<keyword evidence="5 6" id="KW-0472">Membrane</keyword>
<keyword evidence="4 6" id="KW-1133">Transmembrane helix</keyword>
<evidence type="ECO:0000256" key="2">
    <source>
        <dbReference type="ARBA" id="ARBA00022475"/>
    </source>
</evidence>
<dbReference type="GO" id="GO:0015171">
    <property type="term" value="F:amino acid transmembrane transporter activity"/>
    <property type="evidence" value="ECO:0007669"/>
    <property type="project" value="TreeGrafter"/>
</dbReference>
<comment type="subcellular location">
    <subcellularLocation>
        <location evidence="1">Cell membrane</location>
        <topology evidence="1">Multi-pass membrane protein</topology>
    </subcellularLocation>
</comment>
<gene>
    <name evidence="7" type="ORF">EDC14_103052</name>
</gene>
<dbReference type="RefSeq" id="WP_132016073.1">
    <property type="nucleotide sequence ID" value="NZ_SLUN01000030.1"/>
</dbReference>
<evidence type="ECO:0000256" key="1">
    <source>
        <dbReference type="ARBA" id="ARBA00004651"/>
    </source>
</evidence>
<dbReference type="Pfam" id="PF01810">
    <property type="entry name" value="LysE"/>
    <property type="match status" value="1"/>
</dbReference>
<feature type="transmembrane region" description="Helical" evidence="6">
    <location>
        <begin position="147"/>
        <end position="170"/>
    </location>
</feature>
<keyword evidence="2" id="KW-1003">Cell membrane</keyword>
<organism evidence="7 8">
    <name type="scientific">Hydrogenispora ethanolica</name>
    <dbReference type="NCBI Taxonomy" id="1082276"/>
    <lineage>
        <taxon>Bacteria</taxon>
        <taxon>Bacillati</taxon>
        <taxon>Bacillota</taxon>
        <taxon>Hydrogenispora</taxon>
    </lineage>
</organism>
<dbReference type="Proteomes" id="UP000295008">
    <property type="component" value="Unassembled WGS sequence"/>
</dbReference>
<comment type="caution">
    <text evidence="7">The sequence shown here is derived from an EMBL/GenBank/DDBJ whole genome shotgun (WGS) entry which is preliminary data.</text>
</comment>
<keyword evidence="3 6" id="KW-0812">Transmembrane</keyword>
<name>A0A4R1R8R5_HYDET</name>
<feature type="transmembrane region" description="Helical" evidence="6">
    <location>
        <begin position="114"/>
        <end position="135"/>
    </location>
</feature>
<reference evidence="7 8" key="1">
    <citation type="submission" date="2019-03" db="EMBL/GenBank/DDBJ databases">
        <title>Genomic Encyclopedia of Type Strains, Phase IV (KMG-IV): sequencing the most valuable type-strain genomes for metagenomic binning, comparative biology and taxonomic classification.</title>
        <authorList>
            <person name="Goeker M."/>
        </authorList>
    </citation>
    <scope>NUCLEOTIDE SEQUENCE [LARGE SCALE GENOMIC DNA]</scope>
    <source>
        <strain evidence="7 8">LX-B</strain>
    </source>
</reference>
<evidence type="ECO:0000256" key="6">
    <source>
        <dbReference type="SAM" id="Phobius"/>
    </source>
</evidence>
<feature type="transmembrane region" description="Helical" evidence="6">
    <location>
        <begin position="43"/>
        <end position="63"/>
    </location>
</feature>
<dbReference type="GO" id="GO:0005886">
    <property type="term" value="C:plasma membrane"/>
    <property type="evidence" value="ECO:0007669"/>
    <property type="project" value="UniProtKB-SubCell"/>
</dbReference>
<accession>A0A4R1R8R5</accession>
<dbReference type="EMBL" id="SLUN01000030">
    <property type="protein sequence ID" value="TCL61950.1"/>
    <property type="molecule type" value="Genomic_DNA"/>
</dbReference>
<dbReference type="PANTHER" id="PTHR30086">
    <property type="entry name" value="ARGININE EXPORTER PROTEIN ARGO"/>
    <property type="match status" value="1"/>
</dbReference>
<dbReference type="PANTHER" id="PTHR30086:SF20">
    <property type="entry name" value="ARGININE EXPORTER PROTEIN ARGO-RELATED"/>
    <property type="match status" value="1"/>
</dbReference>
<keyword evidence="8" id="KW-1185">Reference proteome</keyword>